<evidence type="ECO:0000256" key="1">
    <source>
        <dbReference type="SAM" id="MobiDB-lite"/>
    </source>
</evidence>
<keyword evidence="3" id="KW-1185">Reference proteome</keyword>
<accession>A0AAW0EQR3</accession>
<name>A0AAW0EQR3_9TRYP</name>
<reference evidence="2 3" key="1">
    <citation type="journal article" date="2021" name="MBio">
        <title>A New Model Trypanosomatid, Novymonas esmeraldas: Genomic Perception of Its 'Candidatus Pandoraea novymonadis' Endosymbiont.</title>
        <authorList>
            <person name="Zakharova A."/>
            <person name="Saura A."/>
            <person name="Butenko A."/>
            <person name="Podesvova L."/>
            <person name="Warmusova S."/>
            <person name="Kostygov A.Y."/>
            <person name="Nenarokova A."/>
            <person name="Lukes J."/>
            <person name="Opperdoes F.R."/>
            <person name="Yurchenko V."/>
        </authorList>
    </citation>
    <scope>NUCLEOTIDE SEQUENCE [LARGE SCALE GENOMIC DNA]</scope>
    <source>
        <strain evidence="2 3">E262AT.01</strain>
    </source>
</reference>
<sequence>MFSGGDGSGDALLPDTELLDLMEVEQDTAHFLHSRLDSESASPGPCGSATGTAERVGSAAAATATAAAPPQSPPPSFLVGGSLFARDSPARQSSQSASGALQSWRSLCGATGSVFCPFTSSFISVHSTHWAQLRAVGFRARLLLRGGCRVVLVSPHRLMTSARLLQQGFAKDDDKNVSGAAIAAAARRTRQAALFKRWGWGPALQQTLGAVLCAAPLNSAEAFAAALDTQMRKTGCCDGRTARLLRVAGSSAGSEWPLEAPGHPLDSGSIALHPPCRTRRRVLQAVTPLPAAASPGRASAAVPTRVVAAAQTCAVPAWVEGVADRPTIRLLGLPASVRAAFLDVPLPPHAQPAAVMDTSCAAALAGLAVQLREAVALGRLRVAPRLYYCPLAHAVDYAGVLDLRAFPILWEGGGDKDGNASTAALRRATAAVDDAPPVLSLGIEAVECDSATAPLSEPPLCVVVVGNAHLLSRRAVRRLLDQWTRNGAAIRHVYDRHHHHRSARTGSHRQWRTLLGSRLPLPTDATLTLSHLRTLSTPLGDVQPVFVGLAVQPSGTDATSVAVSPERAELVVCGTAHADLLHVEEPLSAALLRASAVYRTRLDAAQRREVVEAVTQSVVEAAPTAALFDKRSARRLRTGRIVFSTLSVPLTGVQGRLLLHEACEAALSLFSALDDHLHPIAGAEGDARGRHHRLGSGGGGDDEVVSLLLTYPLLSSLRIRHVLLSAFRAHASPTAVAGTAAAAAPFAPVTVSASRTAVPPGLGERVCLIASSLVAREREEAERGRLARLARLRAAATAVAGSSVVRAQSYAAYVEPPMLLGWWTATLLFRAPTLADVVPLRAVLLQSLRTSYAASHAPGSDGSGALRVMDVDILYFDDVNTATATTAAAGAAAGPPRRQYRRFGVRAALCPVRHTVPPPHAVQSGAEGETPTRYRVGCCCCCDSHVMARELAVLESRLQECLKSCARAALFFPLWTDHRGGAAATAAATAPIACLPASADHTSSAFLDFRGAVEALGPWTPPVVEQRLLSVAAAQRPVLSLTVGTRVVLLETVRVPSAGEADVGGGDPDCLVVWRGQVCEVVGFLAAELLLGHEETREAVRGAARTSSNSPQCAASVSSLPRLVQRQIAGWSHQERAFMERYVTQQRHASSLPLLRRHSAQQQRCSEGLSRHCLAEAFVATPRCAVVGGYRSLHYYALPLLHLPLLVLSGGGGAAAAAPSPQRRTPQARAAPLTATSPSISFDYVLSHLLHPHHTDPSSCRAAVCLTAQERQRAVATLFDHLRCAGAAAAAAEVRDGCDPQTDCDAARSLVPFAEDVFLTDSVGDPPVRGTVTGDVPAAPLRCPVLTALALFSHAT</sequence>
<dbReference type="Proteomes" id="UP001430356">
    <property type="component" value="Unassembled WGS sequence"/>
</dbReference>
<organism evidence="2 3">
    <name type="scientific">Novymonas esmeraldas</name>
    <dbReference type="NCBI Taxonomy" id="1808958"/>
    <lineage>
        <taxon>Eukaryota</taxon>
        <taxon>Discoba</taxon>
        <taxon>Euglenozoa</taxon>
        <taxon>Kinetoplastea</taxon>
        <taxon>Metakinetoplastina</taxon>
        <taxon>Trypanosomatida</taxon>
        <taxon>Trypanosomatidae</taxon>
        <taxon>Novymonas</taxon>
    </lineage>
</organism>
<feature type="region of interest" description="Disordered" evidence="1">
    <location>
        <begin position="61"/>
        <end position="81"/>
    </location>
</feature>
<dbReference type="EMBL" id="JAECZO010000077">
    <property type="protein sequence ID" value="KAK7196472.1"/>
    <property type="molecule type" value="Genomic_DNA"/>
</dbReference>
<gene>
    <name evidence="2" type="ORF">NESM_000584700</name>
</gene>
<evidence type="ECO:0000313" key="3">
    <source>
        <dbReference type="Proteomes" id="UP001430356"/>
    </source>
</evidence>
<protein>
    <submittedName>
        <fullName evidence="2">Uncharacterized protein</fullName>
    </submittedName>
</protein>
<proteinExistence type="predicted"/>
<feature type="region of interest" description="Disordered" evidence="1">
    <location>
        <begin position="35"/>
        <end position="54"/>
    </location>
</feature>
<comment type="caution">
    <text evidence="2">The sequence shown here is derived from an EMBL/GenBank/DDBJ whole genome shotgun (WGS) entry which is preliminary data.</text>
</comment>
<evidence type="ECO:0000313" key="2">
    <source>
        <dbReference type="EMBL" id="KAK7196472.1"/>
    </source>
</evidence>